<evidence type="ECO:0000256" key="12">
    <source>
        <dbReference type="RuleBase" id="RU361134"/>
    </source>
</evidence>
<comment type="cofactor">
    <cofactor evidence="2">
        <name>Ca(2+)</name>
        <dbReference type="ChEBI" id="CHEBI:29108"/>
    </cofactor>
</comment>
<comment type="cofactor">
    <cofactor evidence="3">
        <name>chloride</name>
        <dbReference type="ChEBI" id="CHEBI:17996"/>
    </cofactor>
</comment>
<dbReference type="PRINTS" id="PR00110">
    <property type="entry name" value="ALPHAAMYLASE"/>
</dbReference>
<dbReference type="SMART" id="SM00642">
    <property type="entry name" value="Aamy"/>
    <property type="match status" value="1"/>
</dbReference>
<evidence type="ECO:0000313" key="16">
    <source>
        <dbReference type="Proteomes" id="UP000728032"/>
    </source>
</evidence>
<evidence type="ECO:0000256" key="3">
    <source>
        <dbReference type="ARBA" id="ARBA00001923"/>
    </source>
</evidence>
<accession>A0A7R9QUP7</accession>
<comment type="subunit">
    <text evidence="5">Monomer.</text>
</comment>
<dbReference type="Proteomes" id="UP000728032">
    <property type="component" value="Unassembled WGS sequence"/>
</dbReference>
<evidence type="ECO:0000256" key="7">
    <source>
        <dbReference type="ARBA" id="ARBA00022801"/>
    </source>
</evidence>
<keyword evidence="9 12" id="KW-0119">Carbohydrate metabolism</keyword>
<dbReference type="EMBL" id="CAJPVJ010016468">
    <property type="protein sequence ID" value="CAG2176244.1"/>
    <property type="molecule type" value="Genomic_DNA"/>
</dbReference>
<dbReference type="PANTHER" id="PTHR43447">
    <property type="entry name" value="ALPHA-AMYLASE"/>
    <property type="match status" value="1"/>
</dbReference>
<dbReference type="SUPFAM" id="SSF51445">
    <property type="entry name" value="(Trans)glycosidases"/>
    <property type="match status" value="1"/>
</dbReference>
<dbReference type="GO" id="GO:0043169">
    <property type="term" value="F:cation binding"/>
    <property type="evidence" value="ECO:0007669"/>
    <property type="project" value="InterPro"/>
</dbReference>
<evidence type="ECO:0000259" key="14">
    <source>
        <dbReference type="SMART" id="SM00642"/>
    </source>
</evidence>
<evidence type="ECO:0000256" key="1">
    <source>
        <dbReference type="ARBA" id="ARBA00000548"/>
    </source>
</evidence>
<dbReference type="EC" id="3.2.1.1" evidence="6 12"/>
<evidence type="ECO:0000256" key="9">
    <source>
        <dbReference type="ARBA" id="ARBA00023277"/>
    </source>
</evidence>
<evidence type="ECO:0000256" key="5">
    <source>
        <dbReference type="ARBA" id="ARBA00011245"/>
    </source>
</evidence>
<reference evidence="15" key="1">
    <citation type="submission" date="2020-11" db="EMBL/GenBank/DDBJ databases">
        <authorList>
            <person name="Tran Van P."/>
        </authorList>
    </citation>
    <scope>NUCLEOTIDE SEQUENCE</scope>
</reference>
<keyword evidence="13" id="KW-0732">Signal</keyword>
<dbReference type="EMBL" id="OC931293">
    <property type="protein sequence ID" value="CAD7659082.1"/>
    <property type="molecule type" value="Genomic_DNA"/>
</dbReference>
<evidence type="ECO:0000256" key="4">
    <source>
        <dbReference type="ARBA" id="ARBA00008061"/>
    </source>
</evidence>
<sequence>MLTNIAFTILLAIVGCNGSPNSDPHFVDDRSVIVQMLEWKFSEVAKECEQFLGPYGYGGVQVSPVHECAVLVNRPWWERYQPVSYKIDGRSGNEQQFADMVSRCNKVGVRIFVDIVLNHMTMAEAGKGTAGDTYDGGNFKYDAVPYTSQDFHGHESCPQGDLNIHDSDNPTEARMCQLGGLRDLNQAKDNVRQKQSEFLNKLIDIGVAGFRSDASQHQWPQDLKSIISGLHTLNTTYFPANSRPLFYHEYIEHGPNVKASEYTPLGRVIEFKNYENLARVFRGLNNQRVCYLRNYGGGPKGWGMLATEDAVVMIDNHDLQRGHAGDINVTVTFFEPKLLKMTTAFMLAWPYGIPRIMSSYNWPRK</sequence>
<evidence type="ECO:0000256" key="2">
    <source>
        <dbReference type="ARBA" id="ARBA00001913"/>
    </source>
</evidence>
<comment type="catalytic activity">
    <reaction evidence="1 12">
        <text>Endohydrolysis of (1-&gt;4)-alpha-D-glucosidic linkages in polysaccharides containing three or more (1-&gt;4)-alpha-linked D-glucose units.</text>
        <dbReference type="EC" id="3.2.1.1"/>
    </reaction>
</comment>
<keyword evidence="7 12" id="KW-0378">Hydrolase</keyword>
<dbReference type="GO" id="GO:0005975">
    <property type="term" value="P:carbohydrate metabolic process"/>
    <property type="evidence" value="ECO:0007669"/>
    <property type="project" value="InterPro"/>
</dbReference>
<evidence type="ECO:0000256" key="13">
    <source>
        <dbReference type="SAM" id="SignalP"/>
    </source>
</evidence>
<dbReference type="OrthoDB" id="550577at2759"/>
<evidence type="ECO:0000256" key="10">
    <source>
        <dbReference type="ARBA" id="ARBA00023295"/>
    </source>
</evidence>
<feature type="chain" id="PRO_5035593344" description="Alpha-amylase" evidence="13">
    <location>
        <begin position="19"/>
        <end position="365"/>
    </location>
</feature>
<gene>
    <name evidence="15" type="ORF">ONB1V03_LOCUS15678</name>
</gene>
<feature type="non-terminal residue" evidence="15">
    <location>
        <position position="1"/>
    </location>
</feature>
<evidence type="ECO:0000256" key="8">
    <source>
        <dbReference type="ARBA" id="ARBA00023214"/>
    </source>
</evidence>
<comment type="similarity">
    <text evidence="4 11">Belongs to the glycosyl hydrolase 13 family.</text>
</comment>
<dbReference type="Pfam" id="PF00128">
    <property type="entry name" value="Alpha-amylase"/>
    <property type="match status" value="1"/>
</dbReference>
<dbReference type="GO" id="GO:0004556">
    <property type="term" value="F:alpha-amylase activity"/>
    <property type="evidence" value="ECO:0007669"/>
    <property type="project" value="UniProtKB-UniRule"/>
</dbReference>
<keyword evidence="16" id="KW-1185">Reference proteome</keyword>
<name>A0A7R9QUP7_9ACAR</name>
<organism evidence="15">
    <name type="scientific">Oppiella nova</name>
    <dbReference type="NCBI Taxonomy" id="334625"/>
    <lineage>
        <taxon>Eukaryota</taxon>
        <taxon>Metazoa</taxon>
        <taxon>Ecdysozoa</taxon>
        <taxon>Arthropoda</taxon>
        <taxon>Chelicerata</taxon>
        <taxon>Arachnida</taxon>
        <taxon>Acari</taxon>
        <taxon>Acariformes</taxon>
        <taxon>Sarcoptiformes</taxon>
        <taxon>Oribatida</taxon>
        <taxon>Brachypylina</taxon>
        <taxon>Oppioidea</taxon>
        <taxon>Oppiidae</taxon>
        <taxon>Oppiella</taxon>
    </lineage>
</organism>
<dbReference type="InterPro" id="IPR017853">
    <property type="entry name" value="GH"/>
</dbReference>
<protein>
    <recommendedName>
        <fullName evidence="6 12">Alpha-amylase</fullName>
        <ecNumber evidence="6 12">3.2.1.1</ecNumber>
    </recommendedName>
</protein>
<evidence type="ECO:0000313" key="15">
    <source>
        <dbReference type="EMBL" id="CAD7659082.1"/>
    </source>
</evidence>
<dbReference type="AlphaFoldDB" id="A0A7R9QUP7"/>
<evidence type="ECO:0000256" key="11">
    <source>
        <dbReference type="RuleBase" id="RU003615"/>
    </source>
</evidence>
<evidence type="ECO:0000256" key="6">
    <source>
        <dbReference type="ARBA" id="ARBA00012595"/>
    </source>
</evidence>
<dbReference type="InterPro" id="IPR006046">
    <property type="entry name" value="Alpha_amylase"/>
</dbReference>
<dbReference type="InterPro" id="IPR006047">
    <property type="entry name" value="GH13_cat_dom"/>
</dbReference>
<keyword evidence="10 12" id="KW-0326">Glycosidase</keyword>
<dbReference type="Gene3D" id="3.20.20.80">
    <property type="entry name" value="Glycosidases"/>
    <property type="match status" value="1"/>
</dbReference>
<proteinExistence type="inferred from homology"/>
<dbReference type="CDD" id="cd11317">
    <property type="entry name" value="AmyAc_bac_euk_AmyA"/>
    <property type="match status" value="1"/>
</dbReference>
<feature type="domain" description="Glycosyl hydrolase family 13 catalytic" evidence="14">
    <location>
        <begin position="31"/>
        <end position="364"/>
    </location>
</feature>
<keyword evidence="8" id="KW-0868">Chloride</keyword>
<feature type="signal peptide" evidence="13">
    <location>
        <begin position="1"/>
        <end position="18"/>
    </location>
</feature>